<name>A0A423SHQ3_PENVA</name>
<dbReference type="STRING" id="6689.A0A423SHQ3"/>
<evidence type="ECO:0000313" key="10">
    <source>
        <dbReference type="Proteomes" id="UP000283509"/>
    </source>
</evidence>
<keyword evidence="3 5" id="KW-0378">Hydrolase</keyword>
<dbReference type="HAMAP" id="MF_00148">
    <property type="entry name" value="UDG"/>
    <property type="match status" value="1"/>
</dbReference>
<feature type="region of interest" description="Disordered" evidence="7">
    <location>
        <begin position="50"/>
        <end position="106"/>
    </location>
</feature>
<evidence type="ECO:0000259" key="8">
    <source>
        <dbReference type="SMART" id="SM00986"/>
    </source>
</evidence>
<comment type="subcellular location">
    <subcellularLocation>
        <location evidence="5">Mitochondrion</location>
    </subcellularLocation>
    <subcellularLocation>
        <location evidence="5">Nucleus</location>
    </subcellularLocation>
</comment>
<dbReference type="PANTHER" id="PTHR11264:SF7">
    <property type="entry name" value="URACIL-DNA GLYCOSYLASE"/>
    <property type="match status" value="1"/>
</dbReference>
<feature type="domain" description="Uracil-DNA glycosylase-like" evidence="8">
    <location>
        <begin position="169"/>
        <end position="468"/>
    </location>
</feature>
<evidence type="ECO:0000256" key="5">
    <source>
        <dbReference type="HAMAP-Rule" id="MF_03166"/>
    </source>
</evidence>
<dbReference type="PANTHER" id="PTHR11264">
    <property type="entry name" value="URACIL-DNA GLYCOSYLASE"/>
    <property type="match status" value="1"/>
</dbReference>
<dbReference type="InterPro" id="IPR005122">
    <property type="entry name" value="Uracil-DNA_glycosylase-like"/>
</dbReference>
<proteinExistence type="inferred from homology"/>
<dbReference type="GO" id="GO:0004844">
    <property type="term" value="F:uracil DNA N-glycosylase activity"/>
    <property type="evidence" value="ECO:0007669"/>
    <property type="project" value="UniProtKB-UniRule"/>
</dbReference>
<dbReference type="SMART" id="SM00986">
    <property type="entry name" value="UDG"/>
    <property type="match status" value="1"/>
</dbReference>
<evidence type="ECO:0000256" key="4">
    <source>
        <dbReference type="ARBA" id="ARBA00023204"/>
    </source>
</evidence>
<keyword evidence="4 5" id="KW-0234">DNA repair</keyword>
<dbReference type="GO" id="GO:0097510">
    <property type="term" value="P:base-excision repair, AP site formation via deaminated base removal"/>
    <property type="evidence" value="ECO:0007669"/>
    <property type="project" value="TreeGrafter"/>
</dbReference>
<comment type="similarity">
    <text evidence="1 5">Belongs to the uracil-DNA glycosylase (UDG) superfamily. UNG family.</text>
</comment>
<dbReference type="Pfam" id="PF03167">
    <property type="entry name" value="UDG"/>
    <property type="match status" value="1"/>
</dbReference>
<keyword evidence="5" id="KW-0496">Mitochondrion</keyword>
<dbReference type="Gene3D" id="3.40.470.10">
    <property type="entry name" value="Uracil-DNA glycosylase-like domain"/>
    <property type="match status" value="2"/>
</dbReference>
<dbReference type="SUPFAM" id="SSF52141">
    <property type="entry name" value="Uracil-DNA glycosylase-like"/>
    <property type="match status" value="2"/>
</dbReference>
<gene>
    <name evidence="9" type="ORF">C7M84_018392</name>
</gene>
<dbReference type="SMART" id="SM00987">
    <property type="entry name" value="UreE_C"/>
    <property type="match status" value="1"/>
</dbReference>
<dbReference type="InterPro" id="IPR018085">
    <property type="entry name" value="Ura-DNA_Glyclase_AS"/>
</dbReference>
<dbReference type="PROSITE" id="PS00130">
    <property type="entry name" value="U_DNA_GLYCOSYLASE"/>
    <property type="match status" value="1"/>
</dbReference>
<accession>A0A423SHQ3</accession>
<dbReference type="NCBIfam" id="NF003592">
    <property type="entry name" value="PRK05254.1-5"/>
    <property type="match status" value="1"/>
</dbReference>
<feature type="compositionally biased region" description="Polar residues" evidence="7">
    <location>
        <begin position="81"/>
        <end position="94"/>
    </location>
</feature>
<dbReference type="GO" id="GO:0005739">
    <property type="term" value="C:mitochondrion"/>
    <property type="evidence" value="ECO:0007669"/>
    <property type="project" value="UniProtKB-SubCell"/>
</dbReference>
<dbReference type="InterPro" id="IPR002043">
    <property type="entry name" value="UDG_fam1"/>
</dbReference>
<evidence type="ECO:0000256" key="6">
    <source>
        <dbReference type="PROSITE-ProRule" id="PRU10072"/>
    </source>
</evidence>
<dbReference type="AlphaFoldDB" id="A0A423SHQ3"/>
<feature type="active site" description="Proton acceptor" evidence="5 6">
    <location>
        <position position="184"/>
    </location>
</feature>
<dbReference type="OrthoDB" id="10031947at2759"/>
<evidence type="ECO:0000313" key="9">
    <source>
        <dbReference type="EMBL" id="ROT63712.1"/>
    </source>
</evidence>
<dbReference type="CDD" id="cd10027">
    <property type="entry name" value="UDG-F1-like"/>
    <property type="match status" value="1"/>
</dbReference>
<comment type="function">
    <text evidence="5">Excises uracil residues from the DNA which can arise as a result of misincorporation of dUMP residues by DNA polymerase or due to deamination of cytosine.</text>
</comment>
<keyword evidence="10" id="KW-1185">Reference proteome</keyword>
<comment type="caution">
    <text evidence="9">The sequence shown here is derived from an EMBL/GenBank/DDBJ whole genome shotgun (WGS) entry which is preliminary data.</text>
</comment>
<dbReference type="NCBIfam" id="NF003588">
    <property type="entry name" value="PRK05254.1-1"/>
    <property type="match status" value="1"/>
</dbReference>
<evidence type="ECO:0000256" key="1">
    <source>
        <dbReference type="ARBA" id="ARBA00008184"/>
    </source>
</evidence>
<organism evidence="9 10">
    <name type="scientific">Penaeus vannamei</name>
    <name type="common">Whiteleg shrimp</name>
    <name type="synonym">Litopenaeus vannamei</name>
    <dbReference type="NCBI Taxonomy" id="6689"/>
    <lineage>
        <taxon>Eukaryota</taxon>
        <taxon>Metazoa</taxon>
        <taxon>Ecdysozoa</taxon>
        <taxon>Arthropoda</taxon>
        <taxon>Crustacea</taxon>
        <taxon>Multicrustacea</taxon>
        <taxon>Malacostraca</taxon>
        <taxon>Eumalacostraca</taxon>
        <taxon>Eucarida</taxon>
        <taxon>Decapoda</taxon>
        <taxon>Dendrobranchiata</taxon>
        <taxon>Penaeoidea</taxon>
        <taxon>Penaeidae</taxon>
        <taxon>Penaeus</taxon>
    </lineage>
</organism>
<evidence type="ECO:0000256" key="2">
    <source>
        <dbReference type="ARBA" id="ARBA00022763"/>
    </source>
</evidence>
<keyword evidence="5" id="KW-0539">Nucleus</keyword>
<dbReference type="Proteomes" id="UP000283509">
    <property type="component" value="Unassembled WGS sequence"/>
</dbReference>
<keyword evidence="2 5" id="KW-0227">DNA damage</keyword>
<dbReference type="EC" id="3.2.2.27" evidence="5"/>
<dbReference type="InterPro" id="IPR036895">
    <property type="entry name" value="Uracil-DNA_glycosylase-like_sf"/>
</dbReference>
<sequence length="485" mass="55782">MITRLSRLLRKNLIFGPSNNSPPPLFAHRREMATQKLIANFFKPVNKRVSGETQDTQVAKKPKIAEEKENAEEGNNAPGSPTRSSAPELNTCLSPEQKDRMQKNKLKAEIKQTSRKFGALHENIGTSWFSALKTEFSKPYFEKLSLFLDGERKRSTIFPPAEQVYSWTHHCELRDVKVVILGQDPYHGPRQAHGLCFSVQKGVPPPPSNRSQIGACLCVDRGLRRTEKTWRPRNIREITSPRYLGPQDFAIKTEFFLDVWAFSPIRPLLRHRAGSAMDTNVDWPSFDAYRRHREAPSYRGPLPKNRTPYLYVISEPLLSTPHQPRRRDSRYPDKRRARYRLPSRRFLLNMYKELESDIEGFERPSHGHLIGWAKQGVLLLNACLSVRAHNANSHKDQGWEKFTDSVIKAVSDRNKGVVFLLWGSYAQKKAAVVDKKKHHLLNTTHPSPLSAHRGFLGCKHFSKCNEILKKQGKKPIDWNYLPLEM</sequence>
<dbReference type="EMBL" id="QCYY01003394">
    <property type="protein sequence ID" value="ROT63712.1"/>
    <property type="molecule type" value="Genomic_DNA"/>
</dbReference>
<reference evidence="9 10" key="2">
    <citation type="submission" date="2019-01" db="EMBL/GenBank/DDBJ databases">
        <title>The decoding of complex shrimp genome reveals the adaptation for benthos swimmer, frequently molting mechanism and breeding impact on genome.</title>
        <authorList>
            <person name="Sun Y."/>
            <person name="Gao Y."/>
            <person name="Yu Y."/>
        </authorList>
    </citation>
    <scope>NUCLEOTIDE SEQUENCE [LARGE SCALE GENOMIC DNA]</scope>
    <source>
        <tissue evidence="9">Muscle</tissue>
    </source>
</reference>
<feature type="compositionally biased region" description="Basic and acidic residues" evidence="7">
    <location>
        <begin position="96"/>
        <end position="106"/>
    </location>
</feature>
<comment type="catalytic activity">
    <reaction evidence="5">
        <text>Hydrolyzes single-stranded DNA or mismatched double-stranded DNA and polynucleotides, releasing free uracil.</text>
        <dbReference type="EC" id="3.2.2.27"/>
    </reaction>
</comment>
<reference evidence="9 10" key="1">
    <citation type="submission" date="2018-04" db="EMBL/GenBank/DDBJ databases">
        <authorList>
            <person name="Zhang X."/>
            <person name="Yuan J."/>
            <person name="Li F."/>
            <person name="Xiang J."/>
        </authorList>
    </citation>
    <scope>NUCLEOTIDE SEQUENCE [LARGE SCALE GENOMIC DNA]</scope>
    <source>
        <tissue evidence="9">Muscle</tissue>
    </source>
</reference>
<evidence type="ECO:0000256" key="3">
    <source>
        <dbReference type="ARBA" id="ARBA00022801"/>
    </source>
</evidence>
<protein>
    <recommendedName>
        <fullName evidence="5">Uracil-DNA glycosylase</fullName>
        <shortName evidence="5">UDG</shortName>
        <ecNumber evidence="5">3.2.2.27</ecNumber>
    </recommendedName>
</protein>
<evidence type="ECO:0000256" key="7">
    <source>
        <dbReference type="SAM" id="MobiDB-lite"/>
    </source>
</evidence>
<dbReference type="GO" id="GO:0005634">
    <property type="term" value="C:nucleus"/>
    <property type="evidence" value="ECO:0007669"/>
    <property type="project" value="UniProtKB-SubCell"/>
</dbReference>